<proteinExistence type="predicted"/>
<evidence type="ECO:0000313" key="2">
    <source>
        <dbReference type="Proteomes" id="UP000824241"/>
    </source>
</evidence>
<sequence>MEPKIYLITGVMASGKSTTAELLARKYLRAVHLRGDIFRKMIVSGREEMAENPSDEAVRQLHLRYELAAGAARRYWEAGFTVVLQDNYYGEEWPRMLERFKGLPLRAVVLCPPVRVVEARERARAKTGYTGFAVGSLWQGFMESTPREGFWLDNGALTPEETAEAILRHFEEKEGR</sequence>
<reference evidence="1" key="1">
    <citation type="submission" date="2020-10" db="EMBL/GenBank/DDBJ databases">
        <authorList>
            <person name="Gilroy R."/>
        </authorList>
    </citation>
    <scope>NUCLEOTIDE SEQUENCE</scope>
    <source>
        <strain evidence="1">CHK189-12415</strain>
    </source>
</reference>
<gene>
    <name evidence="1" type="ORF">IAB37_04835</name>
</gene>
<dbReference type="SUPFAM" id="SSF52540">
    <property type="entry name" value="P-loop containing nucleoside triphosphate hydrolases"/>
    <property type="match status" value="1"/>
</dbReference>
<dbReference type="Gene3D" id="3.40.50.300">
    <property type="entry name" value="P-loop containing nucleotide triphosphate hydrolases"/>
    <property type="match status" value="1"/>
</dbReference>
<dbReference type="Proteomes" id="UP000824241">
    <property type="component" value="Unassembled WGS sequence"/>
</dbReference>
<dbReference type="AlphaFoldDB" id="A0A9D1DXL3"/>
<reference evidence="1" key="2">
    <citation type="journal article" date="2021" name="PeerJ">
        <title>Extensive microbial diversity within the chicken gut microbiome revealed by metagenomics and culture.</title>
        <authorList>
            <person name="Gilroy R."/>
            <person name="Ravi A."/>
            <person name="Getino M."/>
            <person name="Pursley I."/>
            <person name="Horton D.L."/>
            <person name="Alikhan N.F."/>
            <person name="Baker D."/>
            <person name="Gharbi K."/>
            <person name="Hall N."/>
            <person name="Watson M."/>
            <person name="Adriaenssens E.M."/>
            <person name="Foster-Nyarko E."/>
            <person name="Jarju S."/>
            <person name="Secka A."/>
            <person name="Antonio M."/>
            <person name="Oren A."/>
            <person name="Chaudhuri R.R."/>
            <person name="La Ragione R."/>
            <person name="Hildebrand F."/>
            <person name="Pallen M.J."/>
        </authorList>
    </citation>
    <scope>NUCLEOTIDE SEQUENCE</scope>
    <source>
        <strain evidence="1">CHK189-12415</strain>
    </source>
</reference>
<dbReference type="EMBL" id="DVHA01000160">
    <property type="protein sequence ID" value="HIR60882.1"/>
    <property type="molecule type" value="Genomic_DNA"/>
</dbReference>
<dbReference type="Pfam" id="PF13671">
    <property type="entry name" value="AAA_33"/>
    <property type="match status" value="1"/>
</dbReference>
<accession>A0A9D1DXL3</accession>
<comment type="caution">
    <text evidence="1">The sequence shown here is derived from an EMBL/GenBank/DDBJ whole genome shotgun (WGS) entry which is preliminary data.</text>
</comment>
<protein>
    <submittedName>
        <fullName evidence="1">AAA family ATPase</fullName>
    </submittedName>
</protein>
<organism evidence="1 2">
    <name type="scientific">Candidatus Faecivivens stercoravium</name>
    <dbReference type="NCBI Taxonomy" id="2840803"/>
    <lineage>
        <taxon>Bacteria</taxon>
        <taxon>Bacillati</taxon>
        <taxon>Bacillota</taxon>
        <taxon>Clostridia</taxon>
        <taxon>Eubacteriales</taxon>
        <taxon>Oscillospiraceae</taxon>
        <taxon>Oscillospiraceae incertae sedis</taxon>
        <taxon>Candidatus Faecivivens</taxon>
    </lineage>
</organism>
<evidence type="ECO:0000313" key="1">
    <source>
        <dbReference type="EMBL" id="HIR60882.1"/>
    </source>
</evidence>
<dbReference type="InterPro" id="IPR027417">
    <property type="entry name" value="P-loop_NTPase"/>
</dbReference>
<name>A0A9D1DXL3_9FIRM</name>